<accession>A0A1G7AX96</accession>
<evidence type="ECO:0000313" key="2">
    <source>
        <dbReference type="EMBL" id="SDE19197.1"/>
    </source>
</evidence>
<evidence type="ECO:0000313" key="1">
    <source>
        <dbReference type="EMBL" id="GLR29433.1"/>
    </source>
</evidence>
<dbReference type="Proteomes" id="UP000198501">
    <property type="component" value="Unassembled WGS sequence"/>
</dbReference>
<dbReference type="AlphaFoldDB" id="A0A1G7AX96"/>
<name>A0A1G7AX96_9GAMM</name>
<gene>
    <name evidence="1" type="ORF">GCM10007915_16720</name>
    <name evidence="2" type="ORF">SAMN05660405_02630</name>
</gene>
<dbReference type="EMBL" id="BSOK01000035">
    <property type="protein sequence ID" value="GLR29433.1"/>
    <property type="molecule type" value="Genomic_DNA"/>
</dbReference>
<evidence type="ECO:0000313" key="4">
    <source>
        <dbReference type="Proteomes" id="UP001156645"/>
    </source>
</evidence>
<dbReference type="RefSeq" id="WP_093071415.1">
    <property type="nucleotide sequence ID" value="NZ_BSOK01000035.1"/>
</dbReference>
<protein>
    <submittedName>
        <fullName evidence="2">Uncharacterized protein</fullName>
    </submittedName>
</protein>
<reference evidence="1" key="4">
    <citation type="submission" date="2023-01" db="EMBL/GenBank/DDBJ databases">
        <title>Draft genome sequence of Psychrobacter pacificensis strain NBRC 103191.</title>
        <authorList>
            <person name="Sun Q."/>
            <person name="Mori K."/>
        </authorList>
    </citation>
    <scope>NUCLEOTIDE SEQUENCE</scope>
    <source>
        <strain evidence="1">NBRC 103191</strain>
    </source>
</reference>
<reference evidence="1" key="1">
    <citation type="journal article" date="2014" name="Int. J. Syst. Evol. Microbiol.">
        <title>Complete genome of a new Firmicutes species belonging to the dominant human colonic microbiota ('Ruminococcus bicirculans') reveals two chromosomes and a selective capacity to utilize plant glucans.</title>
        <authorList>
            <consortium name="NISC Comparative Sequencing Program"/>
            <person name="Wegmann U."/>
            <person name="Louis P."/>
            <person name="Goesmann A."/>
            <person name="Henrissat B."/>
            <person name="Duncan S.H."/>
            <person name="Flint H.J."/>
        </authorList>
    </citation>
    <scope>NUCLEOTIDE SEQUENCE</scope>
    <source>
        <strain evidence="1">NBRC 103191</strain>
    </source>
</reference>
<proteinExistence type="predicted"/>
<dbReference type="EMBL" id="FNAL01000039">
    <property type="protein sequence ID" value="SDE19197.1"/>
    <property type="molecule type" value="Genomic_DNA"/>
</dbReference>
<evidence type="ECO:0000313" key="3">
    <source>
        <dbReference type="Proteomes" id="UP000198501"/>
    </source>
</evidence>
<organism evidence="2 3">
    <name type="scientific">Psychrobacter pacificensis</name>
    <dbReference type="NCBI Taxonomy" id="112002"/>
    <lineage>
        <taxon>Bacteria</taxon>
        <taxon>Pseudomonadati</taxon>
        <taxon>Pseudomonadota</taxon>
        <taxon>Gammaproteobacteria</taxon>
        <taxon>Moraxellales</taxon>
        <taxon>Moraxellaceae</taxon>
        <taxon>Psychrobacter</taxon>
    </lineage>
</organism>
<reference evidence="2 3" key="2">
    <citation type="submission" date="2016-10" db="EMBL/GenBank/DDBJ databases">
        <authorList>
            <person name="de Groot N.N."/>
        </authorList>
    </citation>
    <scope>NUCLEOTIDE SEQUENCE [LARGE SCALE GENOMIC DNA]</scope>
    <source>
        <strain evidence="2 3">DSM 23406</strain>
    </source>
</reference>
<sequence>MGISIEWSMTQNAWDKRVCEDYWAYDHKISYIDYIRLLCQKYSINTHVLFETVSQCYACLDDVCCEYCGSACPIEVPADIAYMRAKESWFCAVCEHAMWRGDSVSK</sequence>
<keyword evidence="4" id="KW-1185">Reference proteome</keyword>
<reference evidence="4" key="3">
    <citation type="journal article" date="2019" name="Int. J. Syst. Evol. Microbiol.">
        <title>The Global Catalogue of Microorganisms (GCM) 10K type strain sequencing project: providing services to taxonomists for standard genome sequencing and annotation.</title>
        <authorList>
            <consortium name="The Broad Institute Genomics Platform"/>
            <consortium name="The Broad Institute Genome Sequencing Center for Infectious Disease"/>
            <person name="Wu L."/>
            <person name="Ma J."/>
        </authorList>
    </citation>
    <scope>NUCLEOTIDE SEQUENCE [LARGE SCALE GENOMIC DNA]</scope>
    <source>
        <strain evidence="4">NBRC 103191</strain>
    </source>
</reference>
<dbReference type="Proteomes" id="UP001156645">
    <property type="component" value="Unassembled WGS sequence"/>
</dbReference>